<feature type="non-terminal residue" evidence="2">
    <location>
        <position position="1"/>
    </location>
</feature>
<evidence type="ECO:0000256" key="1">
    <source>
        <dbReference type="SAM" id="Phobius"/>
    </source>
</evidence>
<keyword evidence="1" id="KW-1133">Transmembrane helix</keyword>
<keyword evidence="1" id="KW-0472">Membrane</keyword>
<keyword evidence="1" id="KW-0812">Transmembrane</keyword>
<dbReference type="AlphaFoldDB" id="X6LU16"/>
<sequence length="280" mass="34152">FDHFSKILSFFNQNDYFVRDKKRMFKILHFNLCFQLFYQLSSSITYRIFFLNIALICANMQFFNFVFVYICYTIYIENSKQIQDQLKKLMKWWHQREQNDKSDIIEKFKIMSKYKWKDKITKEDIDSIRFTIDAYLYLLTAYVMMDKNKKLIKMKELTFEEIFRQTHNFLEWKDLQKMKNENTKFELFNMKNNMIESDETVRKNFENAEPSFQLLWTPEIIGKTKTIKNALMDLKSRHKLHKNKKNYDALIMIISGHGDDGDKISINEIREFFGCRQINL</sequence>
<dbReference type="Proteomes" id="UP000023152">
    <property type="component" value="Unassembled WGS sequence"/>
</dbReference>
<dbReference type="EMBL" id="ASPP01028201">
    <property type="protein sequence ID" value="ETO05378.1"/>
    <property type="molecule type" value="Genomic_DNA"/>
</dbReference>
<comment type="caution">
    <text evidence="2">The sequence shown here is derived from an EMBL/GenBank/DDBJ whole genome shotgun (WGS) entry which is preliminary data.</text>
</comment>
<evidence type="ECO:0000313" key="3">
    <source>
        <dbReference type="Proteomes" id="UP000023152"/>
    </source>
</evidence>
<feature type="transmembrane region" description="Helical" evidence="1">
    <location>
        <begin position="49"/>
        <end position="75"/>
    </location>
</feature>
<protein>
    <recommendedName>
        <fullName evidence="4">Caspase family p20 domain-containing protein</fullName>
    </recommendedName>
</protein>
<gene>
    <name evidence="2" type="ORF">RFI_32016</name>
</gene>
<accession>X6LU16</accession>
<evidence type="ECO:0000313" key="2">
    <source>
        <dbReference type="EMBL" id="ETO05378.1"/>
    </source>
</evidence>
<proteinExistence type="predicted"/>
<name>X6LU16_RETFI</name>
<organism evidence="2 3">
    <name type="scientific">Reticulomyxa filosa</name>
    <dbReference type="NCBI Taxonomy" id="46433"/>
    <lineage>
        <taxon>Eukaryota</taxon>
        <taxon>Sar</taxon>
        <taxon>Rhizaria</taxon>
        <taxon>Retaria</taxon>
        <taxon>Foraminifera</taxon>
        <taxon>Monothalamids</taxon>
        <taxon>Reticulomyxidae</taxon>
        <taxon>Reticulomyxa</taxon>
    </lineage>
</organism>
<keyword evidence="3" id="KW-1185">Reference proteome</keyword>
<evidence type="ECO:0008006" key="4">
    <source>
        <dbReference type="Google" id="ProtNLM"/>
    </source>
</evidence>
<reference evidence="2 3" key="1">
    <citation type="journal article" date="2013" name="Curr. Biol.">
        <title>The Genome of the Foraminiferan Reticulomyxa filosa.</title>
        <authorList>
            <person name="Glockner G."/>
            <person name="Hulsmann N."/>
            <person name="Schleicher M."/>
            <person name="Noegel A.A."/>
            <person name="Eichinger L."/>
            <person name="Gallinger C."/>
            <person name="Pawlowski J."/>
            <person name="Sierra R."/>
            <person name="Euteneuer U."/>
            <person name="Pillet L."/>
            <person name="Moustafa A."/>
            <person name="Platzer M."/>
            <person name="Groth M."/>
            <person name="Szafranski K."/>
            <person name="Schliwa M."/>
        </authorList>
    </citation>
    <scope>NUCLEOTIDE SEQUENCE [LARGE SCALE GENOMIC DNA]</scope>
</reference>